<feature type="region of interest" description="Disordered" evidence="1">
    <location>
        <begin position="81"/>
        <end position="110"/>
    </location>
</feature>
<accession>A0AAP0PZV3</accession>
<evidence type="ECO:0000256" key="1">
    <source>
        <dbReference type="SAM" id="MobiDB-lite"/>
    </source>
</evidence>
<evidence type="ECO:0000313" key="2">
    <source>
        <dbReference type="EMBL" id="KAK9158621.1"/>
    </source>
</evidence>
<gene>
    <name evidence="2" type="ORF">Scep_005195</name>
</gene>
<name>A0AAP0PZV3_9MAGN</name>
<proteinExistence type="predicted"/>
<dbReference type="EMBL" id="JBBNAG010000002">
    <property type="protein sequence ID" value="KAK9158621.1"/>
    <property type="molecule type" value="Genomic_DNA"/>
</dbReference>
<keyword evidence="3" id="KW-1185">Reference proteome</keyword>
<dbReference type="AlphaFoldDB" id="A0AAP0PZV3"/>
<dbReference type="Proteomes" id="UP001419268">
    <property type="component" value="Unassembled WGS sequence"/>
</dbReference>
<organism evidence="2 3">
    <name type="scientific">Stephania cephalantha</name>
    <dbReference type="NCBI Taxonomy" id="152367"/>
    <lineage>
        <taxon>Eukaryota</taxon>
        <taxon>Viridiplantae</taxon>
        <taxon>Streptophyta</taxon>
        <taxon>Embryophyta</taxon>
        <taxon>Tracheophyta</taxon>
        <taxon>Spermatophyta</taxon>
        <taxon>Magnoliopsida</taxon>
        <taxon>Ranunculales</taxon>
        <taxon>Menispermaceae</taxon>
        <taxon>Menispermoideae</taxon>
        <taxon>Cissampelideae</taxon>
        <taxon>Stephania</taxon>
    </lineage>
</organism>
<feature type="compositionally biased region" description="Acidic residues" evidence="1">
    <location>
        <begin position="100"/>
        <end position="110"/>
    </location>
</feature>
<reference evidence="2 3" key="1">
    <citation type="submission" date="2024-01" db="EMBL/GenBank/DDBJ databases">
        <title>Genome assemblies of Stephania.</title>
        <authorList>
            <person name="Yang L."/>
        </authorList>
    </citation>
    <scope>NUCLEOTIDE SEQUENCE [LARGE SCALE GENOMIC DNA]</scope>
    <source>
        <strain evidence="2">JXDWG</strain>
        <tissue evidence="2">Leaf</tissue>
    </source>
</reference>
<sequence length="110" mass="11631">MGGAMAMAMAMVGEASREGLVKESRETVRDGETASETGEMVATGESRPADGGGDVGLLRRKPVIHKPLRIPVRSSSRLRYMGLSGRKVPPSNTPSTPVCIEDDADDFDVA</sequence>
<feature type="compositionally biased region" description="Basic and acidic residues" evidence="1">
    <location>
        <begin position="17"/>
        <end position="32"/>
    </location>
</feature>
<evidence type="ECO:0000313" key="3">
    <source>
        <dbReference type="Proteomes" id="UP001419268"/>
    </source>
</evidence>
<protein>
    <submittedName>
        <fullName evidence="2">Uncharacterized protein</fullName>
    </submittedName>
</protein>
<comment type="caution">
    <text evidence="2">The sequence shown here is derived from an EMBL/GenBank/DDBJ whole genome shotgun (WGS) entry which is preliminary data.</text>
</comment>
<feature type="region of interest" description="Disordered" evidence="1">
    <location>
        <begin position="17"/>
        <end position="57"/>
    </location>
</feature>